<dbReference type="Gene3D" id="3.40.50.2000">
    <property type="entry name" value="Glycogen Phosphorylase B"/>
    <property type="match status" value="2"/>
</dbReference>
<reference evidence="2 3" key="1">
    <citation type="submission" date="2018-11" db="EMBL/GenBank/DDBJ databases">
        <authorList>
            <consortium name="Pathogen Informatics"/>
        </authorList>
    </citation>
    <scope>NUCLEOTIDE SEQUENCE [LARGE SCALE GENOMIC DNA]</scope>
    <source>
        <strain evidence="2 3">NCTC10913</strain>
    </source>
</reference>
<evidence type="ECO:0000313" key="3">
    <source>
        <dbReference type="Proteomes" id="UP000277570"/>
    </source>
</evidence>
<dbReference type="InterPro" id="IPR028098">
    <property type="entry name" value="Glyco_trans_4-like_N"/>
</dbReference>
<name>A0ABY6SVV0_9CLOT</name>
<keyword evidence="2" id="KW-0808">Transferase</keyword>
<dbReference type="EMBL" id="UYIN01000009">
    <property type="protein sequence ID" value="VDG72434.1"/>
    <property type="molecule type" value="Genomic_DNA"/>
</dbReference>
<evidence type="ECO:0000313" key="2">
    <source>
        <dbReference type="EMBL" id="VDG72434.1"/>
    </source>
</evidence>
<dbReference type="RefSeq" id="WP_125148973.1">
    <property type="nucleotide sequence ID" value="NZ_UYIN01000009.1"/>
</dbReference>
<comment type="caution">
    <text evidence="2">The sequence shown here is derived from an EMBL/GenBank/DDBJ whole genome shotgun (WGS) entry which is preliminary data.</text>
</comment>
<dbReference type="Proteomes" id="UP000277570">
    <property type="component" value="Unassembled WGS sequence"/>
</dbReference>
<evidence type="ECO:0000259" key="1">
    <source>
        <dbReference type="Pfam" id="PF13439"/>
    </source>
</evidence>
<sequence length="450" mass="52296">MRKVVIISYYFPPLGWSGVQRTLKFVKYLRIFGWEPVVVTVGETKFSILDKSLEKEIPKDIKIIRVDDIVLKNVTDIMTNKLKEYVQLSINLISDKQLKQLYEEEIEKKFTELRNLLLLPDGNVIWANNVVKKIENEINFDEIDLIYTTSSPYSAHIIGDYIKKKYSIPWVSDFRDQWINNPYVNYDKKSLRFKLESNLEENIVKSCDKLVTTTSISKINYINRYNLDREKVTVITNGYDEEDFHNINIDLKQNKFKIIYNGSFYLNITPYTFGIALQELFIEKLVDYSNVEVILNGKSEAAIIDKFKDILGIYRNVINVNGYLSHKKALEIAANASILLLVCGKGEATKEVYTGKVFEYLRLRRPIISLSPKGSLVEELLKETESGINIEYDDLEGIKKVILDSYNNWLVNNESRVNGTNIKKYERKELTKKLVDLFNQVILLDNTVKL</sequence>
<dbReference type="GO" id="GO:0016740">
    <property type="term" value="F:transferase activity"/>
    <property type="evidence" value="ECO:0007669"/>
    <property type="project" value="UniProtKB-KW"/>
</dbReference>
<gene>
    <name evidence="2" type="ORF">NCTC10913_02758</name>
</gene>
<dbReference type="SUPFAM" id="SSF53756">
    <property type="entry name" value="UDP-Glycosyltransferase/glycogen phosphorylase"/>
    <property type="match status" value="1"/>
</dbReference>
<protein>
    <submittedName>
        <fullName evidence="2">TPR/glycosyl transferase domain-containing protein</fullName>
    </submittedName>
</protein>
<proteinExistence type="predicted"/>
<accession>A0ABY6SVV0</accession>
<dbReference type="Pfam" id="PF13439">
    <property type="entry name" value="Glyco_transf_4"/>
    <property type="match status" value="1"/>
</dbReference>
<feature type="domain" description="Glycosyltransferase subfamily 4-like N-terminal" evidence="1">
    <location>
        <begin position="111"/>
        <end position="242"/>
    </location>
</feature>
<keyword evidence="3" id="KW-1185">Reference proteome</keyword>
<organism evidence="2 3">
    <name type="scientific">Clostridium carnis</name>
    <dbReference type="NCBI Taxonomy" id="1530"/>
    <lineage>
        <taxon>Bacteria</taxon>
        <taxon>Bacillati</taxon>
        <taxon>Bacillota</taxon>
        <taxon>Clostridia</taxon>
        <taxon>Eubacteriales</taxon>
        <taxon>Clostridiaceae</taxon>
        <taxon>Clostridium</taxon>
    </lineage>
</organism>